<evidence type="ECO:0000256" key="1">
    <source>
        <dbReference type="SAM" id="Phobius"/>
    </source>
</evidence>
<evidence type="ECO:0000313" key="2">
    <source>
        <dbReference type="EMBL" id="UOQ56980.1"/>
    </source>
</evidence>
<keyword evidence="1" id="KW-0472">Membrane</keyword>
<sequence length="46" mass="4615">MLAGLGRLGTNGFAAGMILSSCAVVCPLLAILLAVMAAISALARRR</sequence>
<dbReference type="PROSITE" id="PS51257">
    <property type="entry name" value="PROKAR_LIPOPROTEIN"/>
    <property type="match status" value="1"/>
</dbReference>
<feature type="transmembrane region" description="Helical" evidence="1">
    <location>
        <begin position="12"/>
        <end position="43"/>
    </location>
</feature>
<dbReference type="EMBL" id="CP095045">
    <property type="protein sequence ID" value="UOQ56980.1"/>
    <property type="molecule type" value="Genomic_DNA"/>
</dbReference>
<name>A0ABY4FL43_9MICO</name>
<keyword evidence="1" id="KW-1133">Transmembrane helix</keyword>
<reference evidence="2 3" key="1">
    <citation type="submission" date="2022-04" db="EMBL/GenBank/DDBJ databases">
        <title>Leucobacter sp. isolated from rhizosphere of garlic.</title>
        <authorList>
            <person name="Won M."/>
            <person name="Lee C.-M."/>
            <person name="Woen H.-Y."/>
            <person name="Kwon S.-W."/>
        </authorList>
    </citation>
    <scope>NUCLEOTIDE SEQUENCE [LARGE SCALE GENOMIC DNA]</scope>
    <source>
        <strain evidence="2 3">H21R-40</strain>
    </source>
</reference>
<accession>A0ABY4FL43</accession>
<dbReference type="Proteomes" id="UP000831786">
    <property type="component" value="Chromosome"/>
</dbReference>
<proteinExistence type="predicted"/>
<gene>
    <name evidence="2" type="ORF">MUN78_15135</name>
</gene>
<keyword evidence="1" id="KW-0812">Transmembrane</keyword>
<organism evidence="2 3">
    <name type="scientific">Leucobacter allii</name>
    <dbReference type="NCBI Taxonomy" id="2932247"/>
    <lineage>
        <taxon>Bacteria</taxon>
        <taxon>Bacillati</taxon>
        <taxon>Actinomycetota</taxon>
        <taxon>Actinomycetes</taxon>
        <taxon>Micrococcales</taxon>
        <taxon>Microbacteriaceae</taxon>
        <taxon>Leucobacter</taxon>
    </lineage>
</organism>
<dbReference type="RefSeq" id="WP_244727553.1">
    <property type="nucleotide sequence ID" value="NZ_CP095045.1"/>
</dbReference>
<protein>
    <submittedName>
        <fullName evidence="2">Uncharacterized protein</fullName>
    </submittedName>
</protein>
<evidence type="ECO:0000313" key="3">
    <source>
        <dbReference type="Proteomes" id="UP000831786"/>
    </source>
</evidence>
<keyword evidence="3" id="KW-1185">Reference proteome</keyword>